<evidence type="ECO:0000313" key="4">
    <source>
        <dbReference type="Proteomes" id="UP000635726"/>
    </source>
</evidence>
<dbReference type="RefSeq" id="WP_188961516.1">
    <property type="nucleotide sequence ID" value="NZ_BMOE01000003.1"/>
</dbReference>
<reference evidence="3" key="2">
    <citation type="submission" date="2020-09" db="EMBL/GenBank/DDBJ databases">
        <authorList>
            <person name="Sun Q."/>
            <person name="Ohkuma M."/>
        </authorList>
    </citation>
    <scope>NUCLEOTIDE SEQUENCE</scope>
    <source>
        <strain evidence="3">JCM 14371</strain>
    </source>
</reference>
<feature type="region of interest" description="Disordered" evidence="1">
    <location>
        <begin position="42"/>
        <end position="169"/>
    </location>
</feature>
<evidence type="ECO:0000313" key="3">
    <source>
        <dbReference type="EMBL" id="GGJ70449.1"/>
    </source>
</evidence>
<evidence type="ECO:0000256" key="1">
    <source>
        <dbReference type="SAM" id="MobiDB-lite"/>
    </source>
</evidence>
<dbReference type="EMBL" id="BMOE01000003">
    <property type="protein sequence ID" value="GGJ70449.1"/>
    <property type="molecule type" value="Genomic_DNA"/>
</dbReference>
<reference evidence="3" key="1">
    <citation type="journal article" date="2014" name="Int. J. Syst. Evol. Microbiol.">
        <title>Complete genome sequence of Corynebacterium casei LMG S-19264T (=DSM 44701T), isolated from a smear-ripened cheese.</title>
        <authorList>
            <consortium name="US DOE Joint Genome Institute (JGI-PGF)"/>
            <person name="Walter F."/>
            <person name="Albersmeier A."/>
            <person name="Kalinowski J."/>
            <person name="Ruckert C."/>
        </authorList>
    </citation>
    <scope>NUCLEOTIDE SEQUENCE</scope>
    <source>
        <strain evidence="3">JCM 14371</strain>
    </source>
</reference>
<feature type="signal peptide" evidence="2">
    <location>
        <begin position="1"/>
        <end position="21"/>
    </location>
</feature>
<protein>
    <submittedName>
        <fullName evidence="3">Uncharacterized protein</fullName>
    </submittedName>
</protein>
<accession>A0A917PC54</accession>
<keyword evidence="2" id="KW-0732">Signal</keyword>
<feature type="compositionally biased region" description="Low complexity" evidence="1">
    <location>
        <begin position="103"/>
        <end position="119"/>
    </location>
</feature>
<comment type="caution">
    <text evidence="3">The sequence shown here is derived from an EMBL/GenBank/DDBJ whole genome shotgun (WGS) entry which is preliminary data.</text>
</comment>
<gene>
    <name evidence="3" type="ORF">GCM10008939_13570</name>
</gene>
<feature type="compositionally biased region" description="Low complexity" evidence="1">
    <location>
        <begin position="42"/>
        <end position="68"/>
    </location>
</feature>
<dbReference type="AlphaFoldDB" id="A0A917PC54"/>
<feature type="chain" id="PRO_5037012429" evidence="2">
    <location>
        <begin position="22"/>
        <end position="229"/>
    </location>
</feature>
<sequence>MTKNLKALTALITLASATAFAAAGTPAPTVTPAVKAQGVTAAPATPGATAPNAAQAAPGTGAPVCAPHGGRRGDRAGGRPPVPGQARAPQAQGTSAQGQAVKPTAAPQATGPQGTTPPALKNAPARPAMNGQVPANCGPVGGHPPRGPEGQAGVPPMKGPAGERPAPSAAQLKEQITRVDALIAKTTDAKAKGYLTDARALLQAGNFRAAHGLIHAAEALTLPQGQQGK</sequence>
<proteinExistence type="predicted"/>
<organism evidence="3 4">
    <name type="scientific">Deinococcus aquiradiocola</name>
    <dbReference type="NCBI Taxonomy" id="393059"/>
    <lineage>
        <taxon>Bacteria</taxon>
        <taxon>Thermotogati</taxon>
        <taxon>Deinococcota</taxon>
        <taxon>Deinococci</taxon>
        <taxon>Deinococcales</taxon>
        <taxon>Deinococcaceae</taxon>
        <taxon>Deinococcus</taxon>
    </lineage>
</organism>
<evidence type="ECO:0000256" key="2">
    <source>
        <dbReference type="SAM" id="SignalP"/>
    </source>
</evidence>
<keyword evidence="4" id="KW-1185">Reference proteome</keyword>
<dbReference type="Proteomes" id="UP000635726">
    <property type="component" value="Unassembled WGS sequence"/>
</dbReference>
<name>A0A917PC54_9DEIO</name>